<dbReference type="Gene3D" id="3.40.50.1820">
    <property type="entry name" value="alpha/beta hydrolase"/>
    <property type="match status" value="1"/>
</dbReference>
<accession>A0AB38T5K3</accession>
<gene>
    <name evidence="2" type="ORF">LRP29_20100</name>
</gene>
<feature type="domain" description="AB hydrolase-1" evidence="1">
    <location>
        <begin position="24"/>
        <end position="265"/>
    </location>
</feature>
<dbReference type="RefSeq" id="WP_024505223.1">
    <property type="nucleotide sequence ID" value="NZ_CP088147.1"/>
</dbReference>
<organism evidence="2 3">
    <name type="scientific">Mesorhizobium ciceri</name>
    <dbReference type="NCBI Taxonomy" id="39645"/>
    <lineage>
        <taxon>Bacteria</taxon>
        <taxon>Pseudomonadati</taxon>
        <taxon>Pseudomonadota</taxon>
        <taxon>Alphaproteobacteria</taxon>
        <taxon>Hyphomicrobiales</taxon>
        <taxon>Phyllobacteriaceae</taxon>
        <taxon>Mesorhizobium</taxon>
    </lineage>
</organism>
<dbReference type="InterPro" id="IPR000073">
    <property type="entry name" value="AB_hydrolase_1"/>
</dbReference>
<evidence type="ECO:0000313" key="3">
    <source>
        <dbReference type="Proteomes" id="UP001060070"/>
    </source>
</evidence>
<evidence type="ECO:0000259" key="1">
    <source>
        <dbReference type="Pfam" id="PF00561"/>
    </source>
</evidence>
<keyword evidence="2" id="KW-0378">Hydrolase</keyword>
<protein>
    <submittedName>
        <fullName evidence="2">Alpha/beta hydrolase</fullName>
    </submittedName>
</protein>
<dbReference type="PANTHER" id="PTHR43798:SF33">
    <property type="entry name" value="HYDROLASE, PUTATIVE (AFU_ORTHOLOGUE AFUA_2G14860)-RELATED"/>
    <property type="match status" value="1"/>
</dbReference>
<dbReference type="InterPro" id="IPR029058">
    <property type="entry name" value="AB_hydrolase_fold"/>
</dbReference>
<dbReference type="AlphaFoldDB" id="A0AB38T5K3"/>
<dbReference type="PANTHER" id="PTHR43798">
    <property type="entry name" value="MONOACYLGLYCEROL LIPASE"/>
    <property type="match status" value="1"/>
</dbReference>
<dbReference type="SUPFAM" id="SSF53474">
    <property type="entry name" value="alpha/beta-Hydrolases"/>
    <property type="match status" value="1"/>
</dbReference>
<keyword evidence="3" id="KW-1185">Reference proteome</keyword>
<dbReference type="EMBL" id="CP088147">
    <property type="protein sequence ID" value="UTU49791.1"/>
    <property type="molecule type" value="Genomic_DNA"/>
</dbReference>
<dbReference type="GO" id="GO:0016787">
    <property type="term" value="F:hydrolase activity"/>
    <property type="evidence" value="ECO:0007669"/>
    <property type="project" value="UniProtKB-KW"/>
</dbReference>
<dbReference type="InterPro" id="IPR050266">
    <property type="entry name" value="AB_hydrolase_sf"/>
</dbReference>
<dbReference type="Pfam" id="PF00561">
    <property type="entry name" value="Abhydrolase_1"/>
    <property type="match status" value="1"/>
</dbReference>
<dbReference type="Proteomes" id="UP001060070">
    <property type="component" value="Chromosome"/>
</dbReference>
<sequence>MLVQTLEAGDMQLAVSTAGDPRRPALILLHGWPHSRKIYDGVLDELGTRYFTLAFDLPEIGESRGTPPSAEKKVLADIVISAAEALGAKSIVVAGFDVGGMIAFAAARHHGGRIVGAVPMNTVIPGLHPWTKVVANPSIWHFAFHAVPELPELLVTGHQRAYFDFFFDLLAGRPEALTNEMRETLTQAYARPEALKAGFDWYRAFKQDAEANAPARIEVPILYIRGDADFGSIDDYLEGLRMSGAKNLQGHMIANCGEFLPIEAPAEFVKALVEFAPR</sequence>
<reference evidence="2 3" key="1">
    <citation type="journal article" date="2022" name="Microbiol. Resour. Announc.">
        <title>Complete Genome Sequence of Mesorhizobium ciceri Strain R30, a Rhizobium Used as a Commercial Inoculant for Chickpea in Argentina.</title>
        <authorList>
            <person name="Foresto E."/>
            <person name="Revale S."/>
            <person name="Primo E."/>
            <person name="Nievas F."/>
            <person name="Carezzano E."/>
            <person name="Puente M."/>
            <person name="Alzari P."/>
            <person name="Mart M."/>
            <person name="Ben-Assaya M."/>
            <person name="Mornico D."/>
            <person name="Santoro M."/>
            <person name="Mart F."/>
            <person name="Giordano W."/>
            <person name="Bogino P."/>
        </authorList>
    </citation>
    <scope>NUCLEOTIDE SEQUENCE [LARGE SCALE GENOMIC DNA]</scope>
    <source>
        <strain evidence="2 3">R30</strain>
    </source>
</reference>
<evidence type="ECO:0000313" key="2">
    <source>
        <dbReference type="EMBL" id="UTU49791.1"/>
    </source>
</evidence>
<name>A0AB38T5K3_9HYPH</name>
<dbReference type="GO" id="GO:0016020">
    <property type="term" value="C:membrane"/>
    <property type="evidence" value="ECO:0007669"/>
    <property type="project" value="TreeGrafter"/>
</dbReference>
<proteinExistence type="predicted"/>